<dbReference type="SUPFAM" id="SSF47175">
    <property type="entry name" value="Cytochromes"/>
    <property type="match status" value="1"/>
</dbReference>
<evidence type="ECO:0000313" key="3">
    <source>
        <dbReference type="EMBL" id="HGT37944.1"/>
    </source>
</evidence>
<evidence type="ECO:0008006" key="4">
    <source>
        <dbReference type="Google" id="ProtNLM"/>
    </source>
</evidence>
<dbReference type="GO" id="GO:0005506">
    <property type="term" value="F:iron ion binding"/>
    <property type="evidence" value="ECO:0007669"/>
    <property type="project" value="InterPro"/>
</dbReference>
<dbReference type="GO" id="GO:0020037">
    <property type="term" value="F:heme binding"/>
    <property type="evidence" value="ECO:0007669"/>
    <property type="project" value="InterPro"/>
</dbReference>
<feature type="compositionally biased region" description="Polar residues" evidence="1">
    <location>
        <begin position="73"/>
        <end position="86"/>
    </location>
</feature>
<feature type="region of interest" description="Disordered" evidence="1">
    <location>
        <begin position="124"/>
        <end position="163"/>
    </location>
</feature>
<dbReference type="GO" id="GO:0022900">
    <property type="term" value="P:electron transport chain"/>
    <property type="evidence" value="ECO:0007669"/>
    <property type="project" value="InterPro"/>
</dbReference>
<feature type="compositionally biased region" description="Low complexity" evidence="1">
    <location>
        <begin position="128"/>
        <end position="154"/>
    </location>
</feature>
<comment type="caution">
    <text evidence="3">The sequence shown here is derived from an EMBL/GenBank/DDBJ whole genome shotgun (WGS) entry which is preliminary data.</text>
</comment>
<feature type="transmembrane region" description="Helical" evidence="2">
    <location>
        <begin position="31"/>
        <end position="51"/>
    </location>
</feature>
<dbReference type="AlphaFoldDB" id="A0A7C4QM23"/>
<protein>
    <recommendedName>
        <fullName evidence="4">Cytochrome c</fullName>
    </recommendedName>
</protein>
<gene>
    <name evidence="3" type="ORF">ENS64_01545</name>
</gene>
<evidence type="ECO:0000256" key="1">
    <source>
        <dbReference type="SAM" id="MobiDB-lite"/>
    </source>
</evidence>
<organism evidence="3">
    <name type="scientific">Schlesneria paludicola</name>
    <dbReference type="NCBI Taxonomy" id="360056"/>
    <lineage>
        <taxon>Bacteria</taxon>
        <taxon>Pseudomonadati</taxon>
        <taxon>Planctomycetota</taxon>
        <taxon>Planctomycetia</taxon>
        <taxon>Planctomycetales</taxon>
        <taxon>Planctomycetaceae</taxon>
        <taxon>Schlesneria</taxon>
    </lineage>
</organism>
<dbReference type="EMBL" id="DSVQ01000003">
    <property type="protein sequence ID" value="HGT37944.1"/>
    <property type="molecule type" value="Genomic_DNA"/>
</dbReference>
<keyword evidence="2" id="KW-1133">Transmembrane helix</keyword>
<dbReference type="GO" id="GO:0009055">
    <property type="term" value="F:electron transfer activity"/>
    <property type="evidence" value="ECO:0007669"/>
    <property type="project" value="InterPro"/>
</dbReference>
<keyword evidence="2" id="KW-0812">Transmembrane</keyword>
<evidence type="ECO:0000256" key="2">
    <source>
        <dbReference type="SAM" id="Phobius"/>
    </source>
</evidence>
<dbReference type="InterPro" id="IPR010980">
    <property type="entry name" value="Cyt_c/b562"/>
</dbReference>
<sequence>MPRRKPPIRQPSLAAAQSPVNRCSREQRRWWGVWLGLVVLGPLVGCGGTAATPSAGPPSEKTVAKAAGKRAASGTTPSESPATSGSKFVRVDVDGRKWIGDIPYDVFLDDPLAVVSNTQVVSRTPAVASSGSESTGGATSAASSSPAATGKPASEPGTAGGTDWKSLASIEQLQEETKRIRNHLTQALQSQGTYNGNYKELQVDGAVLAAIASVVAEHDETISWKHNARFVRMFGKQLNEAARALGKDAYTKSQAAGQNIIAVLDGNVPADAGDPPPKQPLAEAIDRIGLMYRMQKAKDWMKLEVNTESKFKAELDKVQKEATLVALFGAIVADPSYDYADEDDYKQFVRELINGGKEAAAAAQDQSYPQFNDAINKMQKACDQCHGIYGNG</sequence>
<reference evidence="3" key="1">
    <citation type="journal article" date="2020" name="mSystems">
        <title>Genome- and Community-Level Interaction Insights into Carbon Utilization and Element Cycling Functions of Hydrothermarchaeota in Hydrothermal Sediment.</title>
        <authorList>
            <person name="Zhou Z."/>
            <person name="Liu Y."/>
            <person name="Xu W."/>
            <person name="Pan J."/>
            <person name="Luo Z.H."/>
            <person name="Li M."/>
        </authorList>
    </citation>
    <scope>NUCLEOTIDE SEQUENCE [LARGE SCALE GENOMIC DNA]</scope>
    <source>
        <strain evidence="3">SpSt-508</strain>
    </source>
</reference>
<feature type="region of interest" description="Disordered" evidence="1">
    <location>
        <begin position="50"/>
        <end position="86"/>
    </location>
</feature>
<name>A0A7C4QM23_9PLAN</name>
<keyword evidence="2" id="KW-0472">Membrane</keyword>
<proteinExistence type="predicted"/>
<accession>A0A7C4QM23</accession>